<evidence type="ECO:0000313" key="8">
    <source>
        <dbReference type="EnsemblPlants" id="Zm00001eb315430_P004"/>
    </source>
</evidence>
<dbReference type="InterPro" id="IPR039361">
    <property type="entry name" value="Cyclin"/>
</dbReference>
<feature type="domain" description="Cyclin-like" evidence="7">
    <location>
        <begin position="90"/>
        <end position="178"/>
    </location>
</feature>
<dbReference type="FunFam" id="1.10.472.10:FF:000034">
    <property type="entry name" value="D2/4-type cyclin"/>
    <property type="match status" value="1"/>
</dbReference>
<feature type="region of interest" description="Disordered" evidence="6">
    <location>
        <begin position="274"/>
        <end position="294"/>
    </location>
</feature>
<evidence type="ECO:0000313" key="9">
    <source>
        <dbReference type="Proteomes" id="UP000007305"/>
    </source>
</evidence>
<dbReference type="EnsemblPlants" id="Zm00001eb315430_T004">
    <property type="protein sequence ID" value="Zm00001eb315430_P004"/>
    <property type="gene ID" value="Zm00001eb315430"/>
</dbReference>
<dbReference type="PROSITE" id="PS00292">
    <property type="entry name" value="CYCLINS"/>
    <property type="match status" value="1"/>
</dbReference>
<dbReference type="SMART" id="SM00385">
    <property type="entry name" value="CYCLIN"/>
    <property type="match status" value="1"/>
</dbReference>
<proteinExistence type="inferred from homology"/>
<feature type="compositionally biased region" description="Pro residues" evidence="6">
    <location>
        <begin position="278"/>
        <end position="287"/>
    </location>
</feature>
<dbReference type="Gene3D" id="1.10.472.10">
    <property type="entry name" value="Cyclin-like"/>
    <property type="match status" value="2"/>
</dbReference>
<reference evidence="8" key="2">
    <citation type="submission" date="2019-07" db="EMBL/GenBank/DDBJ databases">
        <authorList>
            <person name="Seetharam A."/>
            <person name="Woodhouse M."/>
            <person name="Cannon E."/>
        </authorList>
    </citation>
    <scope>NUCLEOTIDE SEQUENCE [LARGE SCALE GENOMIC DNA]</scope>
    <source>
        <strain evidence="8">cv. B73</strain>
    </source>
</reference>
<dbReference type="Pfam" id="PF00134">
    <property type="entry name" value="Cyclin_N"/>
    <property type="match status" value="1"/>
</dbReference>
<dbReference type="Gramene" id="Zm00001eb315430_T004">
    <property type="protein sequence ID" value="Zm00001eb315430_P004"/>
    <property type="gene ID" value="Zm00001eb315430"/>
</dbReference>
<dbReference type="AlphaFoldDB" id="A0A804UDR9"/>
<gene>
    <name evidence="8" type="primary">LOC100283538</name>
</gene>
<sequence length="348" mass="38044">MAPSSYEVAASILLCAEDSSSILDLEAEAEEEALLARSGEPGGGAEFPVPSEECVAGFLESEAAHMPREDYAERLRSGGMDLRVRTDAIDWIWKVHTCYGFGPLTACLAVNYLDRFLSLYQLPEGKAWMTQLLSVACLSLAAKMEETYVPSSLDLQAGDARYVFEAKTIQRMELLVLSTLKWRMQAVTPLSYVDYFLHRLRGGAAPSRRAVLRSAELILCIARGEQRPGSSQFSPGGGFFFLLMQNHTGAFRSDRSDGVAATNAWQGRTAWISGPRRSPWPSPPPWPAKSAPWTSTGPSPTVYIRYTRVPASADVLARFVVGFDRLASFINAAQCSPLAFTACNASKP</sequence>
<dbReference type="Proteomes" id="UP000007305">
    <property type="component" value="Chromosome 7"/>
</dbReference>
<accession>A0A804UDR9</accession>
<reference evidence="9" key="1">
    <citation type="submission" date="2015-12" db="EMBL/GenBank/DDBJ databases">
        <title>Update maize B73 reference genome by single molecule sequencing technologies.</title>
        <authorList>
            <consortium name="Maize Genome Sequencing Project"/>
            <person name="Ware D."/>
        </authorList>
    </citation>
    <scope>NUCLEOTIDE SEQUENCE [LARGE SCALE GENOMIC DNA]</scope>
    <source>
        <strain evidence="9">cv. B73</strain>
    </source>
</reference>
<evidence type="ECO:0000256" key="4">
    <source>
        <dbReference type="ARBA" id="ARBA00023306"/>
    </source>
</evidence>
<reference evidence="8" key="3">
    <citation type="submission" date="2021-05" db="UniProtKB">
        <authorList>
            <consortium name="EnsemblPlants"/>
        </authorList>
    </citation>
    <scope>IDENTIFICATION</scope>
    <source>
        <strain evidence="8">cv. B73</strain>
    </source>
</reference>
<dbReference type="InterPro" id="IPR048258">
    <property type="entry name" value="Cyclins_cyclin-box"/>
</dbReference>
<dbReference type="SUPFAM" id="SSF47954">
    <property type="entry name" value="Cyclin-like"/>
    <property type="match status" value="1"/>
</dbReference>
<evidence type="ECO:0000256" key="5">
    <source>
        <dbReference type="RuleBase" id="RU000383"/>
    </source>
</evidence>
<evidence type="ECO:0000256" key="1">
    <source>
        <dbReference type="ARBA" id="ARBA00009065"/>
    </source>
</evidence>
<evidence type="ECO:0000256" key="6">
    <source>
        <dbReference type="SAM" id="MobiDB-lite"/>
    </source>
</evidence>
<dbReference type="GO" id="GO:0051301">
    <property type="term" value="P:cell division"/>
    <property type="evidence" value="ECO:0007669"/>
    <property type="project" value="UniProtKB-KW"/>
</dbReference>
<keyword evidence="2" id="KW-0132">Cell division</keyword>
<evidence type="ECO:0000259" key="7">
    <source>
        <dbReference type="SMART" id="SM00385"/>
    </source>
</evidence>
<dbReference type="InterPro" id="IPR036915">
    <property type="entry name" value="Cyclin-like_sf"/>
</dbReference>
<protein>
    <recommendedName>
        <fullName evidence="7">Cyclin-like domain-containing protein</fullName>
    </recommendedName>
</protein>
<evidence type="ECO:0000256" key="3">
    <source>
        <dbReference type="ARBA" id="ARBA00023127"/>
    </source>
</evidence>
<dbReference type="PANTHER" id="PTHR10177">
    <property type="entry name" value="CYCLINS"/>
    <property type="match status" value="1"/>
</dbReference>
<dbReference type="CDD" id="cd20543">
    <property type="entry name" value="CYCLIN_AtCycD-like_rpt1"/>
    <property type="match status" value="1"/>
</dbReference>
<comment type="similarity">
    <text evidence="1">Belongs to the cyclin family. Cyclin D subfamily.</text>
</comment>
<evidence type="ECO:0000256" key="2">
    <source>
        <dbReference type="ARBA" id="ARBA00022618"/>
    </source>
</evidence>
<name>A0A804UDR9_MAIZE</name>
<dbReference type="InterPro" id="IPR013763">
    <property type="entry name" value="Cyclin-like_dom"/>
</dbReference>
<keyword evidence="9" id="KW-1185">Reference proteome</keyword>
<dbReference type="InterPro" id="IPR006671">
    <property type="entry name" value="Cyclin_N"/>
</dbReference>
<keyword evidence="4" id="KW-0131">Cell cycle</keyword>
<organism evidence="8 9">
    <name type="scientific">Zea mays</name>
    <name type="common">Maize</name>
    <dbReference type="NCBI Taxonomy" id="4577"/>
    <lineage>
        <taxon>Eukaryota</taxon>
        <taxon>Viridiplantae</taxon>
        <taxon>Streptophyta</taxon>
        <taxon>Embryophyta</taxon>
        <taxon>Tracheophyta</taxon>
        <taxon>Spermatophyta</taxon>
        <taxon>Magnoliopsida</taxon>
        <taxon>Liliopsida</taxon>
        <taxon>Poales</taxon>
        <taxon>Poaceae</taxon>
        <taxon>PACMAD clade</taxon>
        <taxon>Panicoideae</taxon>
        <taxon>Andropogonodae</taxon>
        <taxon>Andropogoneae</taxon>
        <taxon>Tripsacinae</taxon>
        <taxon>Zea</taxon>
    </lineage>
</organism>
<keyword evidence="3 5" id="KW-0195">Cyclin</keyword>